<dbReference type="RefSeq" id="WP_015211120.1">
    <property type="nucleotide sequence ID" value="NC_019757.1"/>
</dbReference>
<dbReference type="KEGG" id="csg:Cylst_5910"/>
<proteinExistence type="predicted"/>
<dbReference type="eggNOG" id="ENOG5031YI4">
    <property type="taxonomic scope" value="Bacteria"/>
</dbReference>
<accession>K9X898</accession>
<dbReference type="AlphaFoldDB" id="K9X898"/>
<dbReference type="EMBL" id="CP003642">
    <property type="protein sequence ID" value="AFZ27887.1"/>
    <property type="molecule type" value="Genomic_DNA"/>
</dbReference>
<organism evidence="2 3">
    <name type="scientific">Cylindrospermum stagnale PCC 7417</name>
    <dbReference type="NCBI Taxonomy" id="56107"/>
    <lineage>
        <taxon>Bacteria</taxon>
        <taxon>Bacillati</taxon>
        <taxon>Cyanobacteriota</taxon>
        <taxon>Cyanophyceae</taxon>
        <taxon>Nostocales</taxon>
        <taxon>Nostocaceae</taxon>
        <taxon>Cylindrospermum</taxon>
    </lineage>
</organism>
<evidence type="ECO:0000256" key="1">
    <source>
        <dbReference type="SAM" id="SignalP"/>
    </source>
</evidence>
<evidence type="ECO:0000313" key="2">
    <source>
        <dbReference type="EMBL" id="AFZ27887.1"/>
    </source>
</evidence>
<evidence type="ECO:0008006" key="4">
    <source>
        <dbReference type="Google" id="ProtNLM"/>
    </source>
</evidence>
<dbReference type="HOGENOM" id="CLU_191959_0_0_3"/>
<gene>
    <name evidence="2" type="ORF">Cylst_5910</name>
</gene>
<keyword evidence="1" id="KW-0732">Signal</keyword>
<keyword evidence="3" id="KW-1185">Reference proteome</keyword>
<name>K9X898_9NOST</name>
<sequence length="75" mass="8323">MNRTICAGLMALPVYLYNSSAGFASSGVPFFQQMFPITVVQRVFSTNTQLHLVPWAIAARDDQPEDCLRLGICKD</sequence>
<evidence type="ECO:0000313" key="3">
    <source>
        <dbReference type="Proteomes" id="UP000010475"/>
    </source>
</evidence>
<reference evidence="2 3" key="1">
    <citation type="submission" date="2012-06" db="EMBL/GenBank/DDBJ databases">
        <title>Finished chromosome of genome of Cylindrospermum stagnale PCC 7417.</title>
        <authorList>
            <consortium name="US DOE Joint Genome Institute"/>
            <person name="Gugger M."/>
            <person name="Coursin T."/>
            <person name="Rippka R."/>
            <person name="Tandeau De Marsac N."/>
            <person name="Huntemann M."/>
            <person name="Wei C.-L."/>
            <person name="Han J."/>
            <person name="Detter J.C."/>
            <person name="Han C."/>
            <person name="Tapia R."/>
            <person name="Chen A."/>
            <person name="Kyrpides N."/>
            <person name="Mavromatis K."/>
            <person name="Markowitz V."/>
            <person name="Szeto E."/>
            <person name="Ivanova N."/>
            <person name="Pagani I."/>
            <person name="Pati A."/>
            <person name="Goodwin L."/>
            <person name="Nordberg H.P."/>
            <person name="Cantor M.N."/>
            <person name="Hua S.X."/>
            <person name="Woyke T."/>
            <person name="Kerfeld C.A."/>
        </authorList>
    </citation>
    <scope>NUCLEOTIDE SEQUENCE [LARGE SCALE GENOMIC DNA]</scope>
    <source>
        <strain evidence="2 3">PCC 7417</strain>
    </source>
</reference>
<dbReference type="STRING" id="56107.Cylst_5910"/>
<protein>
    <recommendedName>
        <fullName evidence="4">Secreted protein</fullName>
    </recommendedName>
</protein>
<dbReference type="OrthoDB" id="488790at2"/>
<feature type="signal peptide" evidence="1">
    <location>
        <begin position="1"/>
        <end position="24"/>
    </location>
</feature>
<dbReference type="Proteomes" id="UP000010475">
    <property type="component" value="Chromosome"/>
</dbReference>
<feature type="chain" id="PRO_5003938398" description="Secreted protein" evidence="1">
    <location>
        <begin position="25"/>
        <end position="75"/>
    </location>
</feature>